<feature type="domain" description="Peptidase S41 N-terminal" evidence="2">
    <location>
        <begin position="39"/>
        <end position="98"/>
    </location>
</feature>
<dbReference type="Gene3D" id="2.30.42.10">
    <property type="match status" value="1"/>
</dbReference>
<dbReference type="Proteomes" id="UP001174839">
    <property type="component" value="Unassembled WGS sequence"/>
</dbReference>
<gene>
    <name evidence="3" type="ORF">QU605_03715</name>
</gene>
<dbReference type="RefSeq" id="WP_289723929.1">
    <property type="nucleotide sequence ID" value="NZ_JAUDUY010000002.1"/>
</dbReference>
<dbReference type="Gene3D" id="3.90.226.10">
    <property type="entry name" value="2-enoyl-CoA Hydratase, Chain A, domain 1"/>
    <property type="match status" value="1"/>
</dbReference>
<dbReference type="PANTHER" id="PTHR32060:SF30">
    <property type="entry name" value="CARBOXY-TERMINAL PROCESSING PROTEASE CTPA"/>
    <property type="match status" value="1"/>
</dbReference>
<accession>A0ABT7WCB4</accession>
<dbReference type="Gene3D" id="3.30.750.170">
    <property type="match status" value="1"/>
</dbReference>
<dbReference type="PROSITE" id="PS51257">
    <property type="entry name" value="PROKAR_LIPOPROTEIN"/>
    <property type="match status" value="1"/>
</dbReference>
<dbReference type="SUPFAM" id="SSF52096">
    <property type="entry name" value="ClpP/crotonase"/>
    <property type="match status" value="1"/>
</dbReference>
<reference evidence="3" key="1">
    <citation type="submission" date="2023-06" db="EMBL/GenBank/DDBJ databases">
        <title>Robiginitalea aurantiacus sp. nov. and Algoriphagus sediminis sp. nov., isolated from coastal sediment.</title>
        <authorList>
            <person name="Zhou Z.Y."/>
            <person name="An J."/>
            <person name="Jia Y.W."/>
            <person name="Du Z.J."/>
        </authorList>
    </citation>
    <scope>NUCLEOTIDE SEQUENCE</scope>
    <source>
        <strain evidence="3">M39</strain>
    </source>
</reference>
<dbReference type="EMBL" id="JAUDUY010000002">
    <property type="protein sequence ID" value="MDM9630560.1"/>
    <property type="molecule type" value="Genomic_DNA"/>
</dbReference>
<dbReference type="InterPro" id="IPR036034">
    <property type="entry name" value="PDZ_sf"/>
</dbReference>
<evidence type="ECO:0000313" key="3">
    <source>
        <dbReference type="EMBL" id="MDM9630560.1"/>
    </source>
</evidence>
<protein>
    <submittedName>
        <fullName evidence="3">S41 family peptidase</fullName>
    </submittedName>
</protein>
<name>A0ABT7WCB4_9FLAO</name>
<comment type="caution">
    <text evidence="3">The sequence shown here is derived from an EMBL/GenBank/DDBJ whole genome shotgun (WGS) entry which is preliminary data.</text>
</comment>
<evidence type="ECO:0000259" key="1">
    <source>
        <dbReference type="Pfam" id="PF03572"/>
    </source>
</evidence>
<proteinExistence type="predicted"/>
<dbReference type="PANTHER" id="PTHR32060">
    <property type="entry name" value="TAIL-SPECIFIC PROTEASE"/>
    <property type="match status" value="1"/>
</dbReference>
<feature type="domain" description="Tail specific protease" evidence="1">
    <location>
        <begin position="226"/>
        <end position="370"/>
    </location>
</feature>
<keyword evidence="4" id="KW-1185">Reference proteome</keyword>
<sequence>MKQLRYIFIALALVACSNDDNGVGLPDNPNPDPDADVVVQDFMWQAMNLWYFWQGDVPDLADDIYPTVGEYTDFLASESDPAAFFDNKLRFADDRFSFYGDDYTELTQSLAGISRNNGMEFGLIQFDGSSNIFGYVRYILPNSDAATKDISRGELFTGVNGVTMTLDNYRDLLFGDNATYTLNMADIQGNDVVPNGKEVTLTKEDNFQEDPVYLTEVFENIGGETVGYLMYNGFTNEFDRELNDAFGFFVSRGVTELILDLRYNSGGSVNSSRLLSSMIYGTKTDQVYVEQQWNDKIQEAFTDDDPDALKDFFASAVASGVPINTLNLNRVYILTTRSTASASELVINGLDPYISVIKIGTTTRGKNEFSLTMVDDPGRPGAPFIYTPEREGDINSENSWAIQPLVGRNKNSVGFFDYTDGFAPDIELQEDLENLGVLGDPNEPLLARALQQISGISAKRFIAPSMPAEPFTHNKLFLPMKDNMVLDKKIQLPERLLQARQ</sequence>
<organism evidence="3 4">
    <name type="scientific">Robiginitalea aurantiaca</name>
    <dbReference type="NCBI Taxonomy" id="3056915"/>
    <lineage>
        <taxon>Bacteria</taxon>
        <taxon>Pseudomonadati</taxon>
        <taxon>Bacteroidota</taxon>
        <taxon>Flavobacteriia</taxon>
        <taxon>Flavobacteriales</taxon>
        <taxon>Flavobacteriaceae</taxon>
        <taxon>Robiginitalea</taxon>
    </lineage>
</organism>
<dbReference type="CDD" id="cd07561">
    <property type="entry name" value="Peptidase_S41_CPP_like"/>
    <property type="match status" value="1"/>
</dbReference>
<dbReference type="InterPro" id="IPR029045">
    <property type="entry name" value="ClpP/crotonase-like_dom_sf"/>
</dbReference>
<dbReference type="Pfam" id="PF18294">
    <property type="entry name" value="Pept_S41_N"/>
    <property type="match status" value="1"/>
</dbReference>
<evidence type="ECO:0000313" key="4">
    <source>
        <dbReference type="Proteomes" id="UP001174839"/>
    </source>
</evidence>
<dbReference type="Pfam" id="PF03572">
    <property type="entry name" value="Peptidase_S41"/>
    <property type="match status" value="1"/>
</dbReference>
<dbReference type="InterPro" id="IPR041613">
    <property type="entry name" value="Pept_S41_N"/>
</dbReference>
<dbReference type="InterPro" id="IPR005151">
    <property type="entry name" value="Tail-specific_protease"/>
</dbReference>
<evidence type="ECO:0000259" key="2">
    <source>
        <dbReference type="Pfam" id="PF18294"/>
    </source>
</evidence>